<evidence type="ECO:0000313" key="6">
    <source>
        <dbReference type="EMBL" id="TRL40765.1"/>
    </source>
</evidence>
<sequence length="300" mass="33419">MAAGIPTYSLYGEEGGEQREFWVHCETIAARSSGYRWEIGLHRHESFLQFLYIRTGSGDAILPAGTVVLQPPCVIAVPPGPVHGFRFSPDIDGLVVTLVPDRLGPGADNAGPLAAFADPVVLALDATAGDTAYLETTFFRIAVEYAEQRSAREQMLEAHVATVLVMLGRLLAPALPEALPDVNSARVRSLNDLILKHHRAQWTVEDYARRLGLSPTHLSRTVRQVTGRTVHDLIMERSMEEARRALLFTGHSVQHIAENLGYSDPAYFSRCFRRQIGMTPRAWREEERARMRNKQPDPDV</sequence>
<dbReference type="AlphaFoldDB" id="A0A549TER4"/>
<dbReference type="PRINTS" id="PR00032">
    <property type="entry name" value="HTHARAC"/>
</dbReference>
<dbReference type="PROSITE" id="PS01124">
    <property type="entry name" value="HTH_ARAC_FAMILY_2"/>
    <property type="match status" value="1"/>
</dbReference>
<feature type="domain" description="HTH araC/xylS-type" evidence="5">
    <location>
        <begin position="188"/>
        <end position="286"/>
    </location>
</feature>
<keyword evidence="1" id="KW-0805">Transcription regulation</keyword>
<dbReference type="InterPro" id="IPR003313">
    <property type="entry name" value="AraC-bd"/>
</dbReference>
<dbReference type="Gene3D" id="1.10.10.60">
    <property type="entry name" value="Homeodomain-like"/>
    <property type="match status" value="1"/>
</dbReference>
<dbReference type="CDD" id="cd06999">
    <property type="entry name" value="cupin_HpaA-like_N"/>
    <property type="match status" value="1"/>
</dbReference>
<dbReference type="InterPro" id="IPR018060">
    <property type="entry name" value="HTH_AraC"/>
</dbReference>
<keyword evidence="2" id="KW-0238">DNA-binding</keyword>
<dbReference type="InterPro" id="IPR011051">
    <property type="entry name" value="RmlC_Cupin_sf"/>
</dbReference>
<keyword evidence="7" id="KW-1185">Reference proteome</keyword>
<dbReference type="InterPro" id="IPR047264">
    <property type="entry name" value="Cupin_HpaA-like_N"/>
</dbReference>
<dbReference type="SUPFAM" id="SSF51182">
    <property type="entry name" value="RmlC-like cupins"/>
    <property type="match status" value="1"/>
</dbReference>
<name>A0A549TER4_9HYPH</name>
<evidence type="ECO:0000256" key="4">
    <source>
        <dbReference type="ARBA" id="ARBA00023163"/>
    </source>
</evidence>
<dbReference type="GO" id="GO:0003700">
    <property type="term" value="F:DNA-binding transcription factor activity"/>
    <property type="evidence" value="ECO:0007669"/>
    <property type="project" value="InterPro"/>
</dbReference>
<evidence type="ECO:0000313" key="7">
    <source>
        <dbReference type="Proteomes" id="UP000316801"/>
    </source>
</evidence>
<dbReference type="EMBL" id="VJMG01000011">
    <property type="protein sequence ID" value="TRL40765.1"/>
    <property type="molecule type" value="Genomic_DNA"/>
</dbReference>
<dbReference type="Proteomes" id="UP000316801">
    <property type="component" value="Unassembled WGS sequence"/>
</dbReference>
<dbReference type="GO" id="GO:0043565">
    <property type="term" value="F:sequence-specific DNA binding"/>
    <property type="evidence" value="ECO:0007669"/>
    <property type="project" value="InterPro"/>
</dbReference>
<gene>
    <name evidence="6" type="ORF">FNA46_05535</name>
</gene>
<proteinExistence type="predicted"/>
<evidence type="ECO:0000256" key="3">
    <source>
        <dbReference type="ARBA" id="ARBA00023159"/>
    </source>
</evidence>
<dbReference type="InterPro" id="IPR014710">
    <property type="entry name" value="RmlC-like_jellyroll"/>
</dbReference>
<dbReference type="PANTHER" id="PTHR43280:SF32">
    <property type="entry name" value="TRANSCRIPTIONAL REGULATORY PROTEIN"/>
    <property type="match status" value="1"/>
</dbReference>
<dbReference type="Pfam" id="PF12833">
    <property type="entry name" value="HTH_18"/>
    <property type="match status" value="1"/>
</dbReference>
<dbReference type="SMART" id="SM00342">
    <property type="entry name" value="HTH_ARAC"/>
    <property type="match status" value="1"/>
</dbReference>
<keyword evidence="4" id="KW-0804">Transcription</keyword>
<evidence type="ECO:0000259" key="5">
    <source>
        <dbReference type="PROSITE" id="PS01124"/>
    </source>
</evidence>
<dbReference type="InterPro" id="IPR020449">
    <property type="entry name" value="Tscrpt_reg_AraC-type_HTH"/>
</dbReference>
<protein>
    <submittedName>
        <fullName evidence="6">Helix-turn-helix domain-containing protein</fullName>
    </submittedName>
</protein>
<dbReference type="RefSeq" id="WP_143124110.1">
    <property type="nucleotide sequence ID" value="NZ_VJMG01000011.1"/>
</dbReference>
<reference evidence="6 7" key="1">
    <citation type="submission" date="2019-07" db="EMBL/GenBank/DDBJ databases">
        <title>Ln-dependent methylotrophs.</title>
        <authorList>
            <person name="Tani A."/>
        </authorList>
    </citation>
    <scope>NUCLEOTIDE SEQUENCE [LARGE SCALE GENOMIC DNA]</scope>
    <source>
        <strain evidence="6 7">SM12</strain>
    </source>
</reference>
<evidence type="ECO:0000256" key="1">
    <source>
        <dbReference type="ARBA" id="ARBA00023015"/>
    </source>
</evidence>
<dbReference type="PANTHER" id="PTHR43280">
    <property type="entry name" value="ARAC-FAMILY TRANSCRIPTIONAL REGULATOR"/>
    <property type="match status" value="1"/>
</dbReference>
<keyword evidence="3" id="KW-0010">Activator</keyword>
<accession>A0A549TER4</accession>
<comment type="caution">
    <text evidence="6">The sequence shown here is derived from an EMBL/GenBank/DDBJ whole genome shotgun (WGS) entry which is preliminary data.</text>
</comment>
<dbReference type="Pfam" id="PF02311">
    <property type="entry name" value="AraC_binding"/>
    <property type="match status" value="1"/>
</dbReference>
<dbReference type="Gene3D" id="2.60.120.10">
    <property type="entry name" value="Jelly Rolls"/>
    <property type="match status" value="1"/>
</dbReference>
<evidence type="ECO:0000256" key="2">
    <source>
        <dbReference type="ARBA" id="ARBA00023125"/>
    </source>
</evidence>
<dbReference type="SUPFAM" id="SSF46689">
    <property type="entry name" value="Homeodomain-like"/>
    <property type="match status" value="2"/>
</dbReference>
<dbReference type="InterPro" id="IPR009057">
    <property type="entry name" value="Homeodomain-like_sf"/>
</dbReference>
<organism evidence="6 7">
    <name type="scientific">Rhizobium straminoryzae</name>
    <dbReference type="NCBI Taxonomy" id="1387186"/>
    <lineage>
        <taxon>Bacteria</taxon>
        <taxon>Pseudomonadati</taxon>
        <taxon>Pseudomonadota</taxon>
        <taxon>Alphaproteobacteria</taxon>
        <taxon>Hyphomicrobiales</taxon>
        <taxon>Rhizobiaceae</taxon>
        <taxon>Rhizobium/Agrobacterium group</taxon>
        <taxon>Rhizobium</taxon>
    </lineage>
</organism>